<proteinExistence type="predicted"/>
<evidence type="ECO:0000313" key="2">
    <source>
        <dbReference type="EMBL" id="PKU23198.1"/>
    </source>
</evidence>
<evidence type="ECO:0000256" key="1">
    <source>
        <dbReference type="SAM" id="MobiDB-lite"/>
    </source>
</evidence>
<keyword evidence="3" id="KW-1185">Reference proteome</keyword>
<dbReference type="EMBL" id="PIUM01000022">
    <property type="protein sequence ID" value="PKU23198.1"/>
    <property type="molecule type" value="Genomic_DNA"/>
</dbReference>
<feature type="region of interest" description="Disordered" evidence="1">
    <location>
        <begin position="1"/>
        <end position="29"/>
    </location>
</feature>
<comment type="caution">
    <text evidence="2">The sequence shown here is derived from an EMBL/GenBank/DDBJ whole genome shotgun (WGS) entry which is preliminary data.</text>
</comment>
<protein>
    <submittedName>
        <fullName evidence="2">Uncharacterized protein</fullName>
    </submittedName>
</protein>
<reference evidence="3" key="1">
    <citation type="submission" date="2017-12" db="EMBL/GenBank/DDBJ databases">
        <title>Draft genome sequence of Telmatospirillum siberiense 26-4b1T, an acidotolerant peatland alphaproteobacterium potentially involved in sulfur cycling.</title>
        <authorList>
            <person name="Hausmann B."/>
            <person name="Pjevac P."/>
            <person name="Schreck K."/>
            <person name="Herbold C.W."/>
            <person name="Daims H."/>
            <person name="Wagner M."/>
            <person name="Pester M."/>
            <person name="Loy A."/>
        </authorList>
    </citation>
    <scope>NUCLEOTIDE SEQUENCE [LARGE SCALE GENOMIC DNA]</scope>
    <source>
        <strain evidence="3">26-4b1</strain>
    </source>
</reference>
<dbReference type="Proteomes" id="UP000233293">
    <property type="component" value="Unassembled WGS sequence"/>
</dbReference>
<name>A0A2N3PS20_9PROT</name>
<dbReference type="AlphaFoldDB" id="A0A2N3PS20"/>
<gene>
    <name evidence="2" type="ORF">CWS72_17340</name>
</gene>
<evidence type="ECO:0000313" key="3">
    <source>
        <dbReference type="Proteomes" id="UP000233293"/>
    </source>
</evidence>
<accession>A0A2N3PS20</accession>
<sequence length="134" mass="13872">MTVTGLEDAGSPKAQFHRLETPRETAVPTRAEMPAVAATDNQAGAVASAPPTSKAVPAPAALPAAMDVIPFNVVRYRGSSAVTPSDSIFFCVTVETAFDTLTGRPAARAGRVTSNRASNAPIIARIIISPASRR</sequence>
<organism evidence="2 3">
    <name type="scientific">Telmatospirillum siberiense</name>
    <dbReference type="NCBI Taxonomy" id="382514"/>
    <lineage>
        <taxon>Bacteria</taxon>
        <taxon>Pseudomonadati</taxon>
        <taxon>Pseudomonadota</taxon>
        <taxon>Alphaproteobacteria</taxon>
        <taxon>Rhodospirillales</taxon>
        <taxon>Rhodospirillaceae</taxon>
        <taxon>Telmatospirillum</taxon>
    </lineage>
</organism>